<name>A0A6A6UNU9_9PEZI</name>
<dbReference type="InterPro" id="IPR056632">
    <property type="entry name" value="DUF7730"/>
</dbReference>
<gene>
    <name evidence="2" type="ORF">BT63DRAFT_147476</name>
</gene>
<sequence length="162" mass="18464">MIYRFQLSLEEQLATIYNGLDSTTCQTNAVNPTLSSVYSGQDQSLFFFKLPPELRRRIYRYLATDLPKHIHIVKGTRSGYINCKAFSENKGTWQTTFCLEIELEENLHSVRILCDIWLERDGLDSTRPEYKALCASLSAALKKAPSDSHLYSFLVDIDSSLG</sequence>
<dbReference type="Proteomes" id="UP000799302">
    <property type="component" value="Unassembled WGS sequence"/>
</dbReference>
<dbReference type="Pfam" id="PF24864">
    <property type="entry name" value="DUF7730"/>
    <property type="match status" value="1"/>
</dbReference>
<proteinExistence type="predicted"/>
<accession>A0A6A6UNU9</accession>
<evidence type="ECO:0000313" key="3">
    <source>
        <dbReference type="Proteomes" id="UP000799302"/>
    </source>
</evidence>
<feature type="domain" description="DUF7730" evidence="1">
    <location>
        <begin position="41"/>
        <end position="94"/>
    </location>
</feature>
<dbReference type="OrthoDB" id="4757095at2759"/>
<keyword evidence="3" id="KW-1185">Reference proteome</keyword>
<dbReference type="EMBL" id="MU004231">
    <property type="protein sequence ID" value="KAF2673141.1"/>
    <property type="molecule type" value="Genomic_DNA"/>
</dbReference>
<evidence type="ECO:0000313" key="2">
    <source>
        <dbReference type="EMBL" id="KAF2673141.1"/>
    </source>
</evidence>
<protein>
    <recommendedName>
        <fullName evidence="1">DUF7730 domain-containing protein</fullName>
    </recommendedName>
</protein>
<evidence type="ECO:0000259" key="1">
    <source>
        <dbReference type="Pfam" id="PF24864"/>
    </source>
</evidence>
<dbReference type="AlphaFoldDB" id="A0A6A6UNU9"/>
<reference evidence="2" key="1">
    <citation type="journal article" date="2020" name="Stud. Mycol.">
        <title>101 Dothideomycetes genomes: a test case for predicting lifestyles and emergence of pathogens.</title>
        <authorList>
            <person name="Haridas S."/>
            <person name="Albert R."/>
            <person name="Binder M."/>
            <person name="Bloem J."/>
            <person name="Labutti K."/>
            <person name="Salamov A."/>
            <person name="Andreopoulos B."/>
            <person name="Baker S."/>
            <person name="Barry K."/>
            <person name="Bills G."/>
            <person name="Bluhm B."/>
            <person name="Cannon C."/>
            <person name="Castanera R."/>
            <person name="Culley D."/>
            <person name="Daum C."/>
            <person name="Ezra D."/>
            <person name="Gonzalez J."/>
            <person name="Henrissat B."/>
            <person name="Kuo A."/>
            <person name="Liang C."/>
            <person name="Lipzen A."/>
            <person name="Lutzoni F."/>
            <person name="Magnuson J."/>
            <person name="Mondo S."/>
            <person name="Nolan M."/>
            <person name="Ohm R."/>
            <person name="Pangilinan J."/>
            <person name="Park H.-J."/>
            <person name="Ramirez L."/>
            <person name="Alfaro M."/>
            <person name="Sun H."/>
            <person name="Tritt A."/>
            <person name="Yoshinaga Y."/>
            <person name="Zwiers L.-H."/>
            <person name="Turgeon B."/>
            <person name="Goodwin S."/>
            <person name="Spatafora J."/>
            <person name="Crous P."/>
            <person name="Grigoriev I."/>
        </authorList>
    </citation>
    <scope>NUCLEOTIDE SEQUENCE</scope>
    <source>
        <strain evidence="2">CBS 115976</strain>
    </source>
</reference>
<organism evidence="2 3">
    <name type="scientific">Microthyrium microscopicum</name>
    <dbReference type="NCBI Taxonomy" id="703497"/>
    <lineage>
        <taxon>Eukaryota</taxon>
        <taxon>Fungi</taxon>
        <taxon>Dikarya</taxon>
        <taxon>Ascomycota</taxon>
        <taxon>Pezizomycotina</taxon>
        <taxon>Dothideomycetes</taxon>
        <taxon>Dothideomycetes incertae sedis</taxon>
        <taxon>Microthyriales</taxon>
        <taxon>Microthyriaceae</taxon>
        <taxon>Microthyrium</taxon>
    </lineage>
</organism>